<dbReference type="AlphaFoldDB" id="A0A448L4U4"/>
<protein>
    <recommendedName>
        <fullName evidence="3">methylated-DNA--[protein]-cysteine S-methyltransferase</fullName>
        <ecNumber evidence="3">2.1.1.63</ecNumber>
    </recommendedName>
</protein>
<accession>A0A448L4U4</accession>
<dbReference type="SUPFAM" id="SSF53155">
    <property type="entry name" value="Methylated DNA-protein cysteine methyltransferase domain"/>
    <property type="match status" value="1"/>
</dbReference>
<dbReference type="InterPro" id="IPR036217">
    <property type="entry name" value="MethylDNA_cys_MeTrfase_DNAb"/>
</dbReference>
<gene>
    <name evidence="11" type="primary">ada</name>
    <name evidence="11" type="ORF">NCTC13071_00975</name>
</gene>
<dbReference type="Pfam" id="PF01035">
    <property type="entry name" value="DNA_binding_1"/>
    <property type="match status" value="1"/>
</dbReference>
<dbReference type="PANTHER" id="PTHR10815">
    <property type="entry name" value="METHYLATED-DNA--PROTEIN-CYSTEINE METHYLTRANSFERASE"/>
    <property type="match status" value="1"/>
</dbReference>
<evidence type="ECO:0000256" key="8">
    <source>
        <dbReference type="ARBA" id="ARBA00049348"/>
    </source>
</evidence>
<comment type="catalytic activity">
    <reaction evidence="1">
        <text>a 4-O-methyl-thymidine in DNA + L-cysteinyl-[protein] = a thymidine in DNA + S-methyl-L-cysteinyl-[protein]</text>
        <dbReference type="Rhea" id="RHEA:53428"/>
        <dbReference type="Rhea" id="RHEA-COMP:10131"/>
        <dbReference type="Rhea" id="RHEA-COMP:10132"/>
        <dbReference type="Rhea" id="RHEA-COMP:13555"/>
        <dbReference type="Rhea" id="RHEA-COMP:13556"/>
        <dbReference type="ChEBI" id="CHEBI:29950"/>
        <dbReference type="ChEBI" id="CHEBI:82612"/>
        <dbReference type="ChEBI" id="CHEBI:137386"/>
        <dbReference type="ChEBI" id="CHEBI:137387"/>
        <dbReference type="EC" id="2.1.1.63"/>
    </reaction>
</comment>
<dbReference type="InterPro" id="IPR036631">
    <property type="entry name" value="MGMT_N_sf"/>
</dbReference>
<reference evidence="11 12" key="1">
    <citation type="submission" date="2018-12" db="EMBL/GenBank/DDBJ databases">
        <authorList>
            <consortium name="Pathogen Informatics"/>
        </authorList>
    </citation>
    <scope>NUCLEOTIDE SEQUENCE [LARGE SCALE GENOMIC DNA]</scope>
    <source>
        <strain evidence="11 12">NCTC13071</strain>
    </source>
</reference>
<keyword evidence="6" id="KW-0227">DNA damage</keyword>
<keyword evidence="5" id="KW-0808">Transferase</keyword>
<evidence type="ECO:0000256" key="6">
    <source>
        <dbReference type="ARBA" id="ARBA00022763"/>
    </source>
</evidence>
<evidence type="ECO:0000313" key="11">
    <source>
        <dbReference type="EMBL" id="VEH14989.1"/>
    </source>
</evidence>
<dbReference type="Gene3D" id="1.10.10.10">
    <property type="entry name" value="Winged helix-like DNA-binding domain superfamily/Winged helix DNA-binding domain"/>
    <property type="match status" value="1"/>
</dbReference>
<keyword evidence="4" id="KW-0489">Methyltransferase</keyword>
<evidence type="ECO:0000256" key="1">
    <source>
        <dbReference type="ARBA" id="ARBA00001286"/>
    </source>
</evidence>
<dbReference type="PROSITE" id="PS00374">
    <property type="entry name" value="MGMT"/>
    <property type="match status" value="1"/>
</dbReference>
<evidence type="ECO:0000256" key="5">
    <source>
        <dbReference type="ARBA" id="ARBA00022679"/>
    </source>
</evidence>
<dbReference type="GO" id="GO:0006281">
    <property type="term" value="P:DNA repair"/>
    <property type="evidence" value="ECO:0007669"/>
    <property type="project" value="UniProtKB-KW"/>
</dbReference>
<dbReference type="GO" id="GO:0032259">
    <property type="term" value="P:methylation"/>
    <property type="evidence" value="ECO:0007669"/>
    <property type="project" value="UniProtKB-KW"/>
</dbReference>
<dbReference type="GO" id="GO:0003908">
    <property type="term" value="F:methylated-DNA-[protein]-cysteine S-methyltransferase activity"/>
    <property type="evidence" value="ECO:0007669"/>
    <property type="project" value="UniProtKB-EC"/>
</dbReference>
<dbReference type="KEGG" id="poc:NCTC13071_00975"/>
<name>A0A448L4U4_9BACT</name>
<evidence type="ECO:0000256" key="2">
    <source>
        <dbReference type="ARBA" id="ARBA00008711"/>
    </source>
</evidence>
<evidence type="ECO:0000256" key="4">
    <source>
        <dbReference type="ARBA" id="ARBA00022603"/>
    </source>
</evidence>
<feature type="domain" description="Methylguanine DNA methyltransferase ribonuclease-like" evidence="10">
    <location>
        <begin position="5"/>
        <end position="41"/>
    </location>
</feature>
<evidence type="ECO:0000313" key="12">
    <source>
        <dbReference type="Proteomes" id="UP000274578"/>
    </source>
</evidence>
<comment type="catalytic activity">
    <reaction evidence="8">
        <text>a 6-O-methyl-2'-deoxyguanosine in DNA + L-cysteinyl-[protein] = S-methyl-L-cysteinyl-[protein] + a 2'-deoxyguanosine in DNA</text>
        <dbReference type="Rhea" id="RHEA:24000"/>
        <dbReference type="Rhea" id="RHEA-COMP:10131"/>
        <dbReference type="Rhea" id="RHEA-COMP:10132"/>
        <dbReference type="Rhea" id="RHEA-COMP:11367"/>
        <dbReference type="Rhea" id="RHEA-COMP:11368"/>
        <dbReference type="ChEBI" id="CHEBI:29950"/>
        <dbReference type="ChEBI" id="CHEBI:82612"/>
        <dbReference type="ChEBI" id="CHEBI:85445"/>
        <dbReference type="ChEBI" id="CHEBI:85448"/>
        <dbReference type="EC" id="2.1.1.63"/>
    </reaction>
</comment>
<dbReference type="EC" id="2.1.1.63" evidence="3"/>
<evidence type="ECO:0000259" key="10">
    <source>
        <dbReference type="Pfam" id="PF02870"/>
    </source>
</evidence>
<keyword evidence="7" id="KW-0234">DNA repair</keyword>
<evidence type="ECO:0000256" key="7">
    <source>
        <dbReference type="ARBA" id="ARBA00023204"/>
    </source>
</evidence>
<dbReference type="InterPro" id="IPR014048">
    <property type="entry name" value="MethylDNA_cys_MeTrfase_DNA-bd"/>
</dbReference>
<dbReference type="Gene3D" id="3.30.160.70">
    <property type="entry name" value="Methylated DNA-protein cysteine methyltransferase domain"/>
    <property type="match status" value="1"/>
</dbReference>
<feature type="domain" description="Methylated-DNA-[protein]-cysteine S-methyltransferase DNA binding" evidence="9">
    <location>
        <begin position="83"/>
        <end position="162"/>
    </location>
</feature>
<evidence type="ECO:0000259" key="9">
    <source>
        <dbReference type="Pfam" id="PF01035"/>
    </source>
</evidence>
<dbReference type="Pfam" id="PF02870">
    <property type="entry name" value="Methyltransf_1N"/>
    <property type="match status" value="1"/>
</dbReference>
<evidence type="ECO:0000256" key="3">
    <source>
        <dbReference type="ARBA" id="ARBA00011918"/>
    </source>
</evidence>
<dbReference type="EMBL" id="LR134384">
    <property type="protein sequence ID" value="VEH14989.1"/>
    <property type="molecule type" value="Genomic_DNA"/>
</dbReference>
<dbReference type="NCBIfam" id="TIGR00589">
    <property type="entry name" value="ogt"/>
    <property type="match status" value="1"/>
</dbReference>
<sequence length="168" mass="19284">MANEIVYGFAETPFGTIIVARTIDGICDLQFLGWNRMEVIHELASHWGVYTPTTQNDLMADTVKRVIFDEYDHPLKLDLQGTDFQKKVWSELLKVKKGETLSYQELAERIDQPKAVRAVASAVAENRIAMLVPCHRIIHKDGTTGEYHWGRELKKQLLEWEKKTVDNA</sequence>
<dbReference type="Proteomes" id="UP000274578">
    <property type="component" value="Chromosome 1"/>
</dbReference>
<dbReference type="PANTHER" id="PTHR10815:SF13">
    <property type="entry name" value="METHYLATED-DNA--PROTEIN-CYSTEINE METHYLTRANSFERASE"/>
    <property type="match status" value="1"/>
</dbReference>
<proteinExistence type="inferred from homology"/>
<comment type="similarity">
    <text evidence="2">Belongs to the MGMT family.</text>
</comment>
<dbReference type="CDD" id="cd06445">
    <property type="entry name" value="ATase"/>
    <property type="match status" value="1"/>
</dbReference>
<dbReference type="InterPro" id="IPR008332">
    <property type="entry name" value="MethylG_MeTrfase_N"/>
</dbReference>
<dbReference type="RefSeq" id="WP_025879610.1">
    <property type="nucleotide sequence ID" value="NZ_LR134384.1"/>
</dbReference>
<organism evidence="11 12">
    <name type="scientific">Segatella oris</name>
    <dbReference type="NCBI Taxonomy" id="28135"/>
    <lineage>
        <taxon>Bacteria</taxon>
        <taxon>Pseudomonadati</taxon>
        <taxon>Bacteroidota</taxon>
        <taxon>Bacteroidia</taxon>
        <taxon>Bacteroidales</taxon>
        <taxon>Prevotellaceae</taxon>
        <taxon>Segatella</taxon>
    </lineage>
</organism>
<dbReference type="FunFam" id="1.10.10.10:FF:000214">
    <property type="entry name" value="Methylated-DNA--protein-cysteine methyltransferase"/>
    <property type="match status" value="1"/>
</dbReference>
<dbReference type="SUPFAM" id="SSF46767">
    <property type="entry name" value="Methylated DNA-protein cysteine methyltransferase, C-terminal domain"/>
    <property type="match status" value="1"/>
</dbReference>
<dbReference type="InterPro" id="IPR036388">
    <property type="entry name" value="WH-like_DNA-bd_sf"/>
</dbReference>
<dbReference type="InterPro" id="IPR001497">
    <property type="entry name" value="MethylDNA_cys_MeTrfase_AS"/>
</dbReference>
<dbReference type="GeneID" id="85011842"/>